<dbReference type="PIRSF" id="PIRSF005624">
    <property type="entry name" value="Ni-bind_GTPase"/>
    <property type="match status" value="1"/>
</dbReference>
<dbReference type="Pfam" id="PF02492">
    <property type="entry name" value="cobW"/>
    <property type="match status" value="1"/>
</dbReference>
<dbReference type="OrthoDB" id="9802035at2"/>
<organism evidence="9 10">
    <name type="scientific">Heliorestis convoluta</name>
    <dbReference type="NCBI Taxonomy" id="356322"/>
    <lineage>
        <taxon>Bacteria</taxon>
        <taxon>Bacillati</taxon>
        <taxon>Bacillota</taxon>
        <taxon>Clostridia</taxon>
        <taxon>Eubacteriales</taxon>
        <taxon>Heliobacteriaceae</taxon>
        <taxon>Heliorestis</taxon>
    </lineage>
</organism>
<dbReference type="NCBIfam" id="TIGR00073">
    <property type="entry name" value="hypB"/>
    <property type="match status" value="1"/>
</dbReference>
<evidence type="ECO:0000256" key="4">
    <source>
        <dbReference type="ARBA" id="ARBA00022741"/>
    </source>
</evidence>
<feature type="domain" description="CobW/HypB/UreG nucleotide-binding" evidence="8">
    <location>
        <begin position="34"/>
        <end position="191"/>
    </location>
</feature>
<keyword evidence="3" id="KW-0479">Metal-binding</keyword>
<evidence type="ECO:0000259" key="8">
    <source>
        <dbReference type="Pfam" id="PF02492"/>
    </source>
</evidence>
<sequence>MQIHLNQKLLGANEKVASENRKRMEEKGVFLLNLMSSPGAGKTTVLEKTLPLFKERLAVAVIEGDIATLRDAERIAALKVPVVQINTHGACHLDATMIQSVLDQFDLDQLDLLIAENVGNLVCPAEFDLGEAAKVVLLSTTEGNDKIPKYPLMFREADGLLINKIDLLPFTDFSLEEVARDLKKINPLLPTFPVSARTGEGLEAWIDWLLTKMQERRESSSVRP</sequence>
<keyword evidence="5" id="KW-0378">Hydrolase</keyword>
<evidence type="ECO:0000256" key="7">
    <source>
        <dbReference type="ARBA" id="ARBA00023134"/>
    </source>
</evidence>
<dbReference type="EMBL" id="CP045875">
    <property type="protein sequence ID" value="QGG48465.1"/>
    <property type="molecule type" value="Genomic_DNA"/>
</dbReference>
<keyword evidence="6" id="KW-0862">Zinc</keyword>
<evidence type="ECO:0000256" key="5">
    <source>
        <dbReference type="ARBA" id="ARBA00022801"/>
    </source>
</evidence>
<evidence type="ECO:0000256" key="2">
    <source>
        <dbReference type="ARBA" id="ARBA00022596"/>
    </source>
</evidence>
<evidence type="ECO:0000313" key="9">
    <source>
        <dbReference type="EMBL" id="QGG48465.1"/>
    </source>
</evidence>
<keyword evidence="10" id="KW-1185">Reference proteome</keyword>
<evidence type="ECO:0000313" key="10">
    <source>
        <dbReference type="Proteomes" id="UP000366051"/>
    </source>
</evidence>
<dbReference type="PANTHER" id="PTHR30134">
    <property type="entry name" value="HYDROGENASE PROTEIN ASSEMBLY PROTEIN, NICKEL CHAPERONE"/>
    <property type="match status" value="1"/>
</dbReference>
<dbReference type="RefSeq" id="WP_153725637.1">
    <property type="nucleotide sequence ID" value="NZ_CP045875.1"/>
</dbReference>
<dbReference type="AlphaFoldDB" id="A0A5Q2N7K0"/>
<reference evidence="10" key="1">
    <citation type="submission" date="2019-11" db="EMBL/GenBank/DDBJ databases">
        <title>Genome sequence of Heliorestis convoluta strain HH, an alkaliphilic and minimalistic phototrophic bacterium from a soda lake in Egypt.</title>
        <authorList>
            <person name="Dewey E.D."/>
            <person name="Stokes L.M."/>
            <person name="Burchell B.M."/>
            <person name="Shaffer K.N."/>
            <person name="Huntington A.M."/>
            <person name="Baker J.M."/>
            <person name="Nadendla S."/>
            <person name="Giglio M.G."/>
            <person name="Touchman J.W."/>
            <person name="Blankenship R.E."/>
            <person name="Madigan M.T."/>
            <person name="Sattley W.M."/>
        </authorList>
    </citation>
    <scope>NUCLEOTIDE SEQUENCE [LARGE SCALE GENOMIC DNA]</scope>
    <source>
        <strain evidence="10">HH</strain>
    </source>
</reference>
<comment type="similarity">
    <text evidence="1">Belongs to the SIMIBI class G3E GTPase family. HypB/HupM subfamily.</text>
</comment>
<dbReference type="InterPro" id="IPR003495">
    <property type="entry name" value="CobW/HypB/UreG_nucleotide-bd"/>
</dbReference>
<dbReference type="GO" id="GO:0003924">
    <property type="term" value="F:GTPase activity"/>
    <property type="evidence" value="ECO:0007669"/>
    <property type="project" value="InterPro"/>
</dbReference>
<name>A0A5Q2N7K0_9FIRM</name>
<protein>
    <submittedName>
        <fullName evidence="9">Hydrogenase accessory protein HypB</fullName>
    </submittedName>
</protein>
<dbReference type="InterPro" id="IPR027417">
    <property type="entry name" value="P-loop_NTPase"/>
</dbReference>
<dbReference type="SUPFAM" id="SSF52540">
    <property type="entry name" value="P-loop containing nucleoside triphosphate hydrolases"/>
    <property type="match status" value="1"/>
</dbReference>
<dbReference type="PANTHER" id="PTHR30134:SF2">
    <property type="entry name" value="HYDROGENASE MATURATION FACTOR HYPB"/>
    <property type="match status" value="1"/>
</dbReference>
<dbReference type="CDD" id="cd05390">
    <property type="entry name" value="HypB"/>
    <property type="match status" value="1"/>
</dbReference>
<dbReference type="InterPro" id="IPR004392">
    <property type="entry name" value="Hyd_mat_HypB"/>
</dbReference>
<dbReference type="GO" id="GO:0008270">
    <property type="term" value="F:zinc ion binding"/>
    <property type="evidence" value="ECO:0007669"/>
    <property type="project" value="TreeGrafter"/>
</dbReference>
<keyword evidence="7" id="KW-0342">GTP-binding</keyword>
<proteinExistence type="inferred from homology"/>
<keyword evidence="4" id="KW-0547">Nucleotide-binding</keyword>
<evidence type="ECO:0000256" key="3">
    <source>
        <dbReference type="ARBA" id="ARBA00022723"/>
    </source>
</evidence>
<dbReference type="GO" id="GO:0005525">
    <property type="term" value="F:GTP binding"/>
    <property type="evidence" value="ECO:0007669"/>
    <property type="project" value="UniProtKB-KW"/>
</dbReference>
<dbReference type="Gene3D" id="3.40.50.300">
    <property type="entry name" value="P-loop containing nucleotide triphosphate hydrolases"/>
    <property type="match status" value="1"/>
</dbReference>
<accession>A0A5Q2N7K0</accession>
<keyword evidence="2" id="KW-0533">Nickel</keyword>
<dbReference type="GO" id="GO:0051604">
    <property type="term" value="P:protein maturation"/>
    <property type="evidence" value="ECO:0007669"/>
    <property type="project" value="InterPro"/>
</dbReference>
<dbReference type="Proteomes" id="UP000366051">
    <property type="component" value="Chromosome"/>
</dbReference>
<gene>
    <name evidence="9" type="primary">hypB</name>
    <name evidence="9" type="ORF">FTV88_2367</name>
</gene>
<evidence type="ECO:0000256" key="6">
    <source>
        <dbReference type="ARBA" id="ARBA00022833"/>
    </source>
</evidence>
<dbReference type="GO" id="GO:0016151">
    <property type="term" value="F:nickel cation binding"/>
    <property type="evidence" value="ECO:0007669"/>
    <property type="project" value="InterPro"/>
</dbReference>
<evidence type="ECO:0000256" key="1">
    <source>
        <dbReference type="ARBA" id="ARBA00006211"/>
    </source>
</evidence>
<dbReference type="KEGG" id="hcv:FTV88_2367"/>